<sequence>MNRTCPFDPAPELAELRRRPSISRVRLDFDDSMVWLITKYEDACTVLRDTRFSSDFTRPGFPARLTSRPPGPGTFIRMDPPDQTRLRGLLVPEFRLKRVQELRPMIQRIVDRLLDEMIAKGSPADLIESFALPLPFVIITELLGVPDEHREFFYETTNMIGDQSISTAERMTVRTKLRSFLEELVSSKEAHPTGDLLSRILERREGAEVSREEVIGIATLLMVAGYETVASQIGVSTLVLLQHPEQLAELKADPSLMDDAIEELVRHQTVTDYGARRVATEDVRVGGELIRAGEGVLVVLGSANRDESVFADPDRWDMHRGAREHLGFGFGPHQCPGQLLARAQLEIALNTLFRRLPDLKVATSIEEVPFRGDMFVYGVHRLPVTW</sequence>
<dbReference type="InterPro" id="IPR036396">
    <property type="entry name" value="Cyt_P450_sf"/>
</dbReference>
<dbReference type="Pfam" id="PF00067">
    <property type="entry name" value="p450"/>
    <property type="match status" value="1"/>
</dbReference>
<gene>
    <name evidence="3" type="ORF">ACFFTL_08925</name>
</gene>
<keyword evidence="2" id="KW-0503">Monooxygenase</keyword>
<keyword evidence="2" id="KW-0408">Iron</keyword>
<evidence type="ECO:0000256" key="2">
    <source>
        <dbReference type="RuleBase" id="RU000461"/>
    </source>
</evidence>
<evidence type="ECO:0000313" key="3">
    <source>
        <dbReference type="EMBL" id="MFB9572441.1"/>
    </source>
</evidence>
<dbReference type="PRINTS" id="PR00359">
    <property type="entry name" value="BP450"/>
</dbReference>
<dbReference type="EC" id="1.14.-.-" evidence="3"/>
<proteinExistence type="inferred from homology"/>
<dbReference type="Gene3D" id="1.10.630.10">
    <property type="entry name" value="Cytochrome P450"/>
    <property type="match status" value="1"/>
</dbReference>
<dbReference type="EMBL" id="JBHMCG010000040">
    <property type="protein sequence ID" value="MFB9572441.1"/>
    <property type="molecule type" value="Genomic_DNA"/>
</dbReference>
<organism evidence="3 4">
    <name type="scientific">Streptomyces yanii</name>
    <dbReference type="NCBI Taxonomy" id="78510"/>
    <lineage>
        <taxon>Bacteria</taxon>
        <taxon>Bacillati</taxon>
        <taxon>Actinomycetota</taxon>
        <taxon>Actinomycetes</taxon>
        <taxon>Kitasatosporales</taxon>
        <taxon>Streptomycetaceae</taxon>
        <taxon>Streptomyces</taxon>
    </lineage>
</organism>
<dbReference type="InterPro" id="IPR017972">
    <property type="entry name" value="Cyt_P450_CS"/>
</dbReference>
<evidence type="ECO:0000313" key="4">
    <source>
        <dbReference type="Proteomes" id="UP001589710"/>
    </source>
</evidence>
<name>A0ABV5R3L7_9ACTN</name>
<accession>A0ABV5R3L7</accession>
<keyword evidence="2" id="KW-0479">Metal-binding</keyword>
<dbReference type="PANTHER" id="PTHR46696:SF6">
    <property type="entry name" value="P450, PUTATIVE (EUROFUNG)-RELATED"/>
    <property type="match status" value="1"/>
</dbReference>
<dbReference type="Proteomes" id="UP001589710">
    <property type="component" value="Unassembled WGS sequence"/>
</dbReference>
<dbReference type="InterPro" id="IPR002397">
    <property type="entry name" value="Cyt_P450_B"/>
</dbReference>
<protein>
    <submittedName>
        <fullName evidence="3">Cytochrome P450</fullName>
        <ecNumber evidence="3">1.14.-.-</ecNumber>
    </submittedName>
</protein>
<reference evidence="3 4" key="1">
    <citation type="submission" date="2024-09" db="EMBL/GenBank/DDBJ databases">
        <authorList>
            <person name="Sun Q."/>
            <person name="Mori K."/>
        </authorList>
    </citation>
    <scope>NUCLEOTIDE SEQUENCE [LARGE SCALE GENOMIC DNA]</scope>
    <source>
        <strain evidence="3 4">JCM 3331</strain>
    </source>
</reference>
<dbReference type="InterPro" id="IPR001128">
    <property type="entry name" value="Cyt_P450"/>
</dbReference>
<evidence type="ECO:0000256" key="1">
    <source>
        <dbReference type="ARBA" id="ARBA00010617"/>
    </source>
</evidence>
<dbReference type="PROSITE" id="PS00086">
    <property type="entry name" value="CYTOCHROME_P450"/>
    <property type="match status" value="1"/>
</dbReference>
<dbReference type="CDD" id="cd11030">
    <property type="entry name" value="CYP105-like"/>
    <property type="match status" value="1"/>
</dbReference>
<comment type="caution">
    <text evidence="3">The sequence shown here is derived from an EMBL/GenBank/DDBJ whole genome shotgun (WGS) entry which is preliminary data.</text>
</comment>
<keyword evidence="2 3" id="KW-0560">Oxidoreductase</keyword>
<keyword evidence="4" id="KW-1185">Reference proteome</keyword>
<dbReference type="PANTHER" id="PTHR46696">
    <property type="entry name" value="P450, PUTATIVE (EUROFUNG)-RELATED"/>
    <property type="match status" value="1"/>
</dbReference>
<comment type="similarity">
    <text evidence="1 2">Belongs to the cytochrome P450 family.</text>
</comment>
<dbReference type="GO" id="GO:0016491">
    <property type="term" value="F:oxidoreductase activity"/>
    <property type="evidence" value="ECO:0007669"/>
    <property type="project" value="UniProtKB-KW"/>
</dbReference>
<dbReference type="SUPFAM" id="SSF48264">
    <property type="entry name" value="Cytochrome P450"/>
    <property type="match status" value="1"/>
</dbReference>
<keyword evidence="2" id="KW-0349">Heme</keyword>